<reference evidence="3" key="1">
    <citation type="submission" date="2021-03" db="EMBL/GenBank/DDBJ databases">
        <title>Evolutionary innovations through gain and loss of genes in the ectomycorrhizal Boletales.</title>
        <authorList>
            <person name="Wu G."/>
            <person name="Miyauchi S."/>
            <person name="Morin E."/>
            <person name="Yang Z.-L."/>
            <person name="Xu J."/>
            <person name="Martin F.M."/>
        </authorList>
    </citation>
    <scope>NUCLEOTIDE SEQUENCE</scope>
    <source>
        <strain evidence="3">BR01</strain>
    </source>
</reference>
<proteinExistence type="predicted"/>
<name>A0A8I2YW37_9AGAM</name>
<sequence length="121" mass="13362">MFLTRVLARQRVYSTSASKPRSGHADFYASLLPAMIPVALLGSAVYMVSPLVFPSCPPRWRRGTAQRISSLTGRFSTGSPSYPKPSCPREIPRRGKKAHPRARTGSRVKKSIYGILKSIET</sequence>
<keyword evidence="2" id="KW-1133">Transmembrane helix</keyword>
<feature type="transmembrane region" description="Helical" evidence="2">
    <location>
        <begin position="27"/>
        <end position="53"/>
    </location>
</feature>
<evidence type="ECO:0000256" key="2">
    <source>
        <dbReference type="SAM" id="Phobius"/>
    </source>
</evidence>
<dbReference type="OrthoDB" id="3359404at2759"/>
<protein>
    <submittedName>
        <fullName evidence="3">Uncharacterized protein</fullName>
    </submittedName>
</protein>
<accession>A0A8I2YW37</accession>
<keyword evidence="2" id="KW-0472">Membrane</keyword>
<gene>
    <name evidence="3" type="ORF">JVT61DRAFT_12692</name>
</gene>
<evidence type="ECO:0000256" key="1">
    <source>
        <dbReference type="SAM" id="MobiDB-lite"/>
    </source>
</evidence>
<dbReference type="AlphaFoldDB" id="A0A8I2YW37"/>
<evidence type="ECO:0000313" key="4">
    <source>
        <dbReference type="Proteomes" id="UP000683000"/>
    </source>
</evidence>
<feature type="compositionally biased region" description="Basic residues" evidence="1">
    <location>
        <begin position="94"/>
        <end position="106"/>
    </location>
</feature>
<dbReference type="Proteomes" id="UP000683000">
    <property type="component" value="Unassembled WGS sequence"/>
</dbReference>
<evidence type="ECO:0000313" key="3">
    <source>
        <dbReference type="EMBL" id="KAG6378437.1"/>
    </source>
</evidence>
<keyword evidence="2" id="KW-0812">Transmembrane</keyword>
<comment type="caution">
    <text evidence="3">The sequence shown here is derived from an EMBL/GenBank/DDBJ whole genome shotgun (WGS) entry which is preliminary data.</text>
</comment>
<dbReference type="EMBL" id="JAGFBS010000006">
    <property type="protein sequence ID" value="KAG6378437.1"/>
    <property type="molecule type" value="Genomic_DNA"/>
</dbReference>
<feature type="region of interest" description="Disordered" evidence="1">
    <location>
        <begin position="72"/>
        <end position="106"/>
    </location>
</feature>
<keyword evidence="4" id="KW-1185">Reference proteome</keyword>
<organism evidence="3 4">
    <name type="scientific">Boletus reticuloceps</name>
    <dbReference type="NCBI Taxonomy" id="495285"/>
    <lineage>
        <taxon>Eukaryota</taxon>
        <taxon>Fungi</taxon>
        <taxon>Dikarya</taxon>
        <taxon>Basidiomycota</taxon>
        <taxon>Agaricomycotina</taxon>
        <taxon>Agaricomycetes</taxon>
        <taxon>Agaricomycetidae</taxon>
        <taxon>Boletales</taxon>
        <taxon>Boletineae</taxon>
        <taxon>Boletaceae</taxon>
        <taxon>Boletoideae</taxon>
        <taxon>Boletus</taxon>
    </lineage>
</organism>